<feature type="transmembrane region" description="Helical" evidence="8">
    <location>
        <begin position="134"/>
        <end position="152"/>
    </location>
</feature>
<feature type="transmembrane region" description="Helical" evidence="8">
    <location>
        <begin position="231"/>
        <end position="252"/>
    </location>
</feature>
<evidence type="ECO:0000256" key="8">
    <source>
        <dbReference type="SAM" id="Phobius"/>
    </source>
</evidence>
<feature type="transmembrane region" description="Helical" evidence="8">
    <location>
        <begin position="283"/>
        <end position="307"/>
    </location>
</feature>
<evidence type="ECO:0000259" key="9">
    <source>
        <dbReference type="Pfam" id="PF13231"/>
    </source>
</evidence>
<proteinExistence type="predicted"/>
<evidence type="ECO:0000313" key="10">
    <source>
        <dbReference type="EMBL" id="WPB86350.1"/>
    </source>
</evidence>
<feature type="transmembrane region" description="Helical" evidence="8">
    <location>
        <begin position="159"/>
        <end position="177"/>
    </location>
</feature>
<dbReference type="PANTHER" id="PTHR33908">
    <property type="entry name" value="MANNOSYLTRANSFERASE YKCB-RELATED"/>
    <property type="match status" value="1"/>
</dbReference>
<dbReference type="InterPro" id="IPR050297">
    <property type="entry name" value="LipidA_mod_glycosyltrf_83"/>
</dbReference>
<evidence type="ECO:0000256" key="4">
    <source>
        <dbReference type="ARBA" id="ARBA00022679"/>
    </source>
</evidence>
<keyword evidence="4 10" id="KW-0808">Transferase</keyword>
<keyword evidence="11" id="KW-1185">Reference proteome</keyword>
<organism evidence="10 11">
    <name type="scientific">Sediminicoccus rosea</name>
    <dbReference type="NCBI Taxonomy" id="1225128"/>
    <lineage>
        <taxon>Bacteria</taxon>
        <taxon>Pseudomonadati</taxon>
        <taxon>Pseudomonadota</taxon>
        <taxon>Alphaproteobacteria</taxon>
        <taxon>Acetobacterales</taxon>
        <taxon>Roseomonadaceae</taxon>
        <taxon>Sediminicoccus</taxon>
    </lineage>
</organism>
<feature type="transmembrane region" description="Helical" evidence="8">
    <location>
        <begin position="371"/>
        <end position="393"/>
    </location>
</feature>
<keyword evidence="6 8" id="KW-1133">Transmembrane helix</keyword>
<dbReference type="EC" id="2.4.-.-" evidence="10"/>
<feature type="transmembrane region" description="Helical" evidence="8">
    <location>
        <begin position="189"/>
        <end position="219"/>
    </location>
</feature>
<keyword evidence="3 10" id="KW-0328">Glycosyltransferase</keyword>
<name>A0ABZ0PMM9_9PROT</name>
<keyword evidence="7 8" id="KW-0472">Membrane</keyword>
<evidence type="ECO:0000256" key="5">
    <source>
        <dbReference type="ARBA" id="ARBA00022692"/>
    </source>
</evidence>
<feature type="transmembrane region" description="Helical" evidence="8">
    <location>
        <begin position="314"/>
        <end position="333"/>
    </location>
</feature>
<feature type="transmembrane region" description="Helical" evidence="8">
    <location>
        <begin position="399"/>
        <end position="416"/>
    </location>
</feature>
<dbReference type="PANTHER" id="PTHR33908:SF3">
    <property type="entry name" value="UNDECAPRENYL PHOSPHATE-ALPHA-4-AMINO-4-DEOXY-L-ARABINOSE ARABINOSYL TRANSFERASE"/>
    <property type="match status" value="1"/>
</dbReference>
<evidence type="ECO:0000256" key="1">
    <source>
        <dbReference type="ARBA" id="ARBA00004651"/>
    </source>
</evidence>
<dbReference type="EMBL" id="CP137852">
    <property type="protein sequence ID" value="WPB86350.1"/>
    <property type="molecule type" value="Genomic_DNA"/>
</dbReference>
<evidence type="ECO:0000256" key="3">
    <source>
        <dbReference type="ARBA" id="ARBA00022676"/>
    </source>
</evidence>
<dbReference type="Proteomes" id="UP001305521">
    <property type="component" value="Chromosome"/>
</dbReference>
<feature type="transmembrane region" description="Helical" evidence="8">
    <location>
        <begin position="339"/>
        <end position="359"/>
    </location>
</feature>
<sequence>MSTLALRTDRWISGVSARAQAWPRLALVLLCLALFLPGFFVTPATDRDESRFSQATRQMVETGDYIHIRVGDEERNKKPVGIHWAQAASVHLLEATGLGTRRDIWAYRIPSLLGAILAVLATFQFGRVLVGRRAALLAGAMLAGCMVVMVEAHIAKTDAALLATITAAMGLFGAAYLQPGQFTARHAAAFWVILGIGVLLKGPIAPMVPLLAGITLVVSDRGAPWFRALRLHWGLPLMLLMVLPWMVAIGLATEGRFFTQAIGDDMLGKVGSGDEKHWGPPGFYLLSFLIAAFPAGFLVVLAATTAWAQRRQPVTRFLLAWIVPTWLVFEAVATKLPHYTMPTYPALMLLGAVWAMDPLRREPPRWLIRAMKGAVAGVAFGIGIVALAVPWFVTRHEPLGALLALPFAALLTWLVWREMSRAAWARAAVLGVVAAIPLYASIMQLTFPRIEALWIAPRLEAVLAREAPGLDPAQFGITSHAEPSTLFHIGGALRLLRRGEDAARFLAERPGRVVAVGNRALDDFNREAAAQGITPRLIGEVAGFNYTRGRPITLSLFKVTTP</sequence>
<dbReference type="RefSeq" id="WP_318650322.1">
    <property type="nucleotide sequence ID" value="NZ_CP137852.1"/>
</dbReference>
<dbReference type="InterPro" id="IPR038731">
    <property type="entry name" value="RgtA/B/C-like"/>
</dbReference>
<dbReference type="GO" id="GO:0016757">
    <property type="term" value="F:glycosyltransferase activity"/>
    <property type="evidence" value="ECO:0007669"/>
    <property type="project" value="UniProtKB-KW"/>
</dbReference>
<accession>A0ABZ0PMM9</accession>
<evidence type="ECO:0000256" key="6">
    <source>
        <dbReference type="ARBA" id="ARBA00022989"/>
    </source>
</evidence>
<feature type="transmembrane region" description="Helical" evidence="8">
    <location>
        <begin position="423"/>
        <end position="442"/>
    </location>
</feature>
<dbReference type="Pfam" id="PF13231">
    <property type="entry name" value="PMT_2"/>
    <property type="match status" value="1"/>
</dbReference>
<feature type="transmembrane region" description="Helical" evidence="8">
    <location>
        <begin position="21"/>
        <end position="41"/>
    </location>
</feature>
<comment type="subcellular location">
    <subcellularLocation>
        <location evidence="1">Cell membrane</location>
        <topology evidence="1">Multi-pass membrane protein</topology>
    </subcellularLocation>
</comment>
<keyword evidence="2" id="KW-1003">Cell membrane</keyword>
<gene>
    <name evidence="10" type="ORF">R9Z33_05630</name>
</gene>
<evidence type="ECO:0000256" key="2">
    <source>
        <dbReference type="ARBA" id="ARBA00022475"/>
    </source>
</evidence>
<feature type="domain" description="Glycosyltransferase RgtA/B/C/D-like" evidence="9">
    <location>
        <begin position="78"/>
        <end position="246"/>
    </location>
</feature>
<reference evidence="10 11" key="1">
    <citation type="submission" date="2023-11" db="EMBL/GenBank/DDBJ databases">
        <title>Arctic aerobic anoxygenic photoheterotroph Sediminicoccus rosea KRV36 adapts its photosynthesis to long days of polar summer.</title>
        <authorList>
            <person name="Tomasch J."/>
            <person name="Kopejtka K."/>
            <person name="Bily T."/>
            <person name="Gardiner A.T."/>
            <person name="Gardian Z."/>
            <person name="Shivaramu S."/>
            <person name="Koblizek M."/>
            <person name="Engelhardt F."/>
            <person name="Kaftan D."/>
        </authorList>
    </citation>
    <scope>NUCLEOTIDE SEQUENCE [LARGE SCALE GENOMIC DNA]</scope>
    <source>
        <strain evidence="10 11">R-30</strain>
    </source>
</reference>
<evidence type="ECO:0000256" key="7">
    <source>
        <dbReference type="ARBA" id="ARBA00023136"/>
    </source>
</evidence>
<protein>
    <submittedName>
        <fullName evidence="10">Glycosyltransferase family 39 protein</fullName>
        <ecNumber evidence="10">2.4.-.-</ecNumber>
    </submittedName>
</protein>
<feature type="transmembrane region" description="Helical" evidence="8">
    <location>
        <begin position="109"/>
        <end position="128"/>
    </location>
</feature>
<evidence type="ECO:0000313" key="11">
    <source>
        <dbReference type="Proteomes" id="UP001305521"/>
    </source>
</evidence>
<keyword evidence="5 8" id="KW-0812">Transmembrane</keyword>